<dbReference type="GeneID" id="87808543"/>
<dbReference type="RefSeq" id="XP_062627825.1">
    <property type="nucleotide sequence ID" value="XM_062771841.1"/>
</dbReference>
<reference evidence="1" key="1">
    <citation type="submission" date="2023-10" db="EMBL/GenBank/DDBJ databases">
        <authorList>
            <person name="Noh H."/>
        </authorList>
    </citation>
    <scope>NUCLEOTIDE SEQUENCE</scope>
    <source>
        <strain evidence="1">DUCC4014</strain>
    </source>
</reference>
<sequence length="340" mass="38349">MPSTIDHTAFPFIIDRIILHAELDALLVIRATSKELRDYIDAIVFSHVRLRDGPPGGYRGPPKRFALFPPRSTPRTALSARHSLQCKTRLPFIAHAVKVLDIHDAGFSYVGGGDRDLPPALMSAFTNVTTLRRLNWASVELKCHAPFGAPVHTVVDDLNTGDHDICTEYHIQCIPGAKRHVAHLRWDQDLNQYCDLDVDVNKVPELEEFVLVLWPHSSGARHGMRGQISQELYTLLHSLLPLAQRGGSIVVVGLEGVQEDQIDPLYSSLSNMDDLRKIQPDPFLLGLFFVWTDYMGNDMTKLYKSITRLTLKQWHDTLSESEKTLIGCRPMLTSYRNLPL</sequence>
<dbReference type="Proteomes" id="UP000827549">
    <property type="component" value="Chromosome 4"/>
</dbReference>
<evidence type="ECO:0000313" key="1">
    <source>
        <dbReference type="EMBL" id="WOO81793.1"/>
    </source>
</evidence>
<keyword evidence="2" id="KW-1185">Reference proteome</keyword>
<dbReference type="AlphaFoldDB" id="A0AAF1BR71"/>
<name>A0AAF1BR71_9TREE</name>
<proteinExistence type="predicted"/>
<evidence type="ECO:0000313" key="2">
    <source>
        <dbReference type="Proteomes" id="UP000827549"/>
    </source>
</evidence>
<organism evidence="1 2">
    <name type="scientific">Vanrija pseudolonga</name>
    <dbReference type="NCBI Taxonomy" id="143232"/>
    <lineage>
        <taxon>Eukaryota</taxon>
        <taxon>Fungi</taxon>
        <taxon>Dikarya</taxon>
        <taxon>Basidiomycota</taxon>
        <taxon>Agaricomycotina</taxon>
        <taxon>Tremellomycetes</taxon>
        <taxon>Trichosporonales</taxon>
        <taxon>Trichosporonaceae</taxon>
        <taxon>Vanrija</taxon>
    </lineage>
</organism>
<accession>A0AAF1BR71</accession>
<protein>
    <submittedName>
        <fullName evidence="1">Uncharacterized protein</fullName>
    </submittedName>
</protein>
<dbReference type="EMBL" id="CP086717">
    <property type="protein sequence ID" value="WOO81793.1"/>
    <property type="molecule type" value="Genomic_DNA"/>
</dbReference>
<gene>
    <name evidence="1" type="ORF">LOC62_04G005314</name>
</gene>